<dbReference type="EMBL" id="AACS02000003">
    <property type="protein sequence ID" value="EAU91997.1"/>
    <property type="molecule type" value="Genomic_DNA"/>
</dbReference>
<dbReference type="Pfam" id="PF01753">
    <property type="entry name" value="zf-MYND"/>
    <property type="match status" value="1"/>
</dbReference>
<dbReference type="PROSITE" id="PS50865">
    <property type="entry name" value="ZF_MYND_2"/>
    <property type="match status" value="1"/>
</dbReference>
<proteinExistence type="predicted"/>
<accession>A8N4K6</accession>
<organism evidence="6 7">
    <name type="scientific">Coprinopsis cinerea (strain Okayama-7 / 130 / ATCC MYA-4618 / FGSC 9003)</name>
    <name type="common">Inky cap fungus</name>
    <name type="synonym">Hormographiella aspergillata</name>
    <dbReference type="NCBI Taxonomy" id="240176"/>
    <lineage>
        <taxon>Eukaryota</taxon>
        <taxon>Fungi</taxon>
        <taxon>Dikarya</taxon>
        <taxon>Basidiomycota</taxon>
        <taxon>Agaricomycotina</taxon>
        <taxon>Agaricomycetes</taxon>
        <taxon>Agaricomycetidae</taxon>
        <taxon>Agaricales</taxon>
        <taxon>Agaricineae</taxon>
        <taxon>Psathyrellaceae</taxon>
        <taxon>Coprinopsis</taxon>
    </lineage>
</organism>
<keyword evidence="7" id="KW-1185">Reference proteome</keyword>
<dbReference type="KEGG" id="cci:CC1G_05984"/>
<protein>
    <recommendedName>
        <fullName evidence="5">MYND-type domain-containing protein</fullName>
    </recommendedName>
</protein>
<dbReference type="VEuPathDB" id="FungiDB:CC1G_05984"/>
<dbReference type="AlphaFoldDB" id="A8N4K6"/>
<dbReference type="OrthoDB" id="341421at2759"/>
<dbReference type="RefSeq" id="XP_001829775.1">
    <property type="nucleotide sequence ID" value="XM_001829723.1"/>
</dbReference>
<dbReference type="eggNOG" id="ENOG502SCF9">
    <property type="taxonomic scope" value="Eukaryota"/>
</dbReference>
<evidence type="ECO:0000256" key="3">
    <source>
        <dbReference type="ARBA" id="ARBA00022833"/>
    </source>
</evidence>
<dbReference type="PANTHER" id="PTHR10237:SF14">
    <property type="entry name" value="MYND-TYPE DOMAIN-CONTAINING PROTEIN"/>
    <property type="match status" value="1"/>
</dbReference>
<dbReference type="OMA" id="ANALEPW"/>
<keyword evidence="1" id="KW-0479">Metal-binding</keyword>
<dbReference type="PROSITE" id="PS01360">
    <property type="entry name" value="ZF_MYND_1"/>
    <property type="match status" value="1"/>
</dbReference>
<gene>
    <name evidence="6" type="ORF">CC1G_05984</name>
</gene>
<dbReference type="GeneID" id="6006212"/>
<dbReference type="SUPFAM" id="SSF144232">
    <property type="entry name" value="HIT/MYND zinc finger-like"/>
    <property type="match status" value="1"/>
</dbReference>
<dbReference type="GO" id="GO:0000981">
    <property type="term" value="F:DNA-binding transcription factor activity, RNA polymerase II-specific"/>
    <property type="evidence" value="ECO:0007669"/>
    <property type="project" value="TreeGrafter"/>
</dbReference>
<dbReference type="InParanoid" id="A8N4K6"/>
<evidence type="ECO:0000256" key="4">
    <source>
        <dbReference type="PROSITE-ProRule" id="PRU00134"/>
    </source>
</evidence>
<reference evidence="6 7" key="1">
    <citation type="journal article" date="2010" name="Proc. Natl. Acad. Sci. U.S.A.">
        <title>Insights into evolution of multicellular fungi from the assembled chromosomes of the mushroom Coprinopsis cinerea (Coprinus cinereus).</title>
        <authorList>
            <person name="Stajich J.E."/>
            <person name="Wilke S.K."/>
            <person name="Ahren D."/>
            <person name="Au C.H."/>
            <person name="Birren B.W."/>
            <person name="Borodovsky M."/>
            <person name="Burns C."/>
            <person name="Canback B."/>
            <person name="Casselton L.A."/>
            <person name="Cheng C.K."/>
            <person name="Deng J."/>
            <person name="Dietrich F.S."/>
            <person name="Fargo D.C."/>
            <person name="Farman M.L."/>
            <person name="Gathman A.C."/>
            <person name="Goldberg J."/>
            <person name="Guigo R."/>
            <person name="Hoegger P.J."/>
            <person name="Hooker J.B."/>
            <person name="Huggins A."/>
            <person name="James T.Y."/>
            <person name="Kamada T."/>
            <person name="Kilaru S."/>
            <person name="Kodira C."/>
            <person name="Kues U."/>
            <person name="Kupfer D."/>
            <person name="Kwan H.S."/>
            <person name="Lomsadze A."/>
            <person name="Li W."/>
            <person name="Lilly W.W."/>
            <person name="Ma L.J."/>
            <person name="Mackey A.J."/>
            <person name="Manning G."/>
            <person name="Martin F."/>
            <person name="Muraguchi H."/>
            <person name="Natvig D.O."/>
            <person name="Palmerini H."/>
            <person name="Ramesh M.A."/>
            <person name="Rehmeyer C.J."/>
            <person name="Roe B.A."/>
            <person name="Shenoy N."/>
            <person name="Stanke M."/>
            <person name="Ter-Hovhannisyan V."/>
            <person name="Tunlid A."/>
            <person name="Velagapudi R."/>
            <person name="Vision T.J."/>
            <person name="Zeng Q."/>
            <person name="Zolan M.E."/>
            <person name="Pukkila P.J."/>
        </authorList>
    </citation>
    <scope>NUCLEOTIDE SEQUENCE [LARGE SCALE GENOMIC DNA]</scope>
    <source>
        <strain evidence="7">Okayama-7 / 130 / ATCC MYA-4618 / FGSC 9003</strain>
    </source>
</reference>
<sequence length="254" mass="28524">MSSGLRLFLQAERSYAGGRVDDTLSYYTKAITKILKSETLLAPLPPTFSHPAVPQEVLGVVWHNFAGFFRDPILKRTRENSPEAYKLLSSFRPNSHHEFQRFSTEQEKTYLAGMRISAGLTLALMAWDERDRATAAKRYRDAIEPDARKNLTALLKSDERLARCLAEVFGMTGAGEHRREVLGIGIIRIEGDGRITFSDNPQVASDRCKACGKRDAKLMKCSACKSVTYCSADCQKANWRDHKARCKELRASST</sequence>
<dbReference type="GO" id="GO:0005634">
    <property type="term" value="C:nucleus"/>
    <property type="evidence" value="ECO:0007669"/>
    <property type="project" value="TreeGrafter"/>
</dbReference>
<comment type="caution">
    <text evidence="6">The sequence shown here is derived from an EMBL/GenBank/DDBJ whole genome shotgun (WGS) entry which is preliminary data.</text>
</comment>
<evidence type="ECO:0000259" key="5">
    <source>
        <dbReference type="PROSITE" id="PS50865"/>
    </source>
</evidence>
<keyword evidence="3" id="KW-0862">Zinc</keyword>
<evidence type="ECO:0000256" key="1">
    <source>
        <dbReference type="ARBA" id="ARBA00022723"/>
    </source>
</evidence>
<dbReference type="GO" id="GO:0008270">
    <property type="term" value="F:zinc ion binding"/>
    <property type="evidence" value="ECO:0007669"/>
    <property type="project" value="UniProtKB-KW"/>
</dbReference>
<evidence type="ECO:0000256" key="2">
    <source>
        <dbReference type="ARBA" id="ARBA00022771"/>
    </source>
</evidence>
<dbReference type="Proteomes" id="UP000001861">
    <property type="component" value="Unassembled WGS sequence"/>
</dbReference>
<dbReference type="InterPro" id="IPR024119">
    <property type="entry name" value="TF_DEAF-1"/>
</dbReference>
<evidence type="ECO:0000313" key="7">
    <source>
        <dbReference type="Proteomes" id="UP000001861"/>
    </source>
</evidence>
<dbReference type="InterPro" id="IPR002893">
    <property type="entry name" value="Znf_MYND"/>
</dbReference>
<dbReference type="PANTHER" id="PTHR10237">
    <property type="entry name" value="DEFORMED EPIDERMAL AUTOREGULATORY FACTOR 1 HOMOLOG SUPPRESSIN"/>
    <property type="match status" value="1"/>
</dbReference>
<name>A8N4K6_COPC7</name>
<dbReference type="Gene3D" id="6.10.140.2220">
    <property type="match status" value="1"/>
</dbReference>
<evidence type="ECO:0000313" key="6">
    <source>
        <dbReference type="EMBL" id="EAU91997.1"/>
    </source>
</evidence>
<feature type="domain" description="MYND-type" evidence="5">
    <location>
        <begin position="208"/>
        <end position="246"/>
    </location>
</feature>
<keyword evidence="2 4" id="KW-0863">Zinc-finger</keyword>